<dbReference type="Pfam" id="PF02886">
    <property type="entry name" value="LBP_BPI_CETP_C"/>
    <property type="match status" value="1"/>
</dbReference>
<name>A0A093GTM7_STRCA</name>
<reference evidence="2 3" key="1">
    <citation type="submission" date="2014-04" db="EMBL/GenBank/DDBJ databases">
        <title>Genome evolution of avian class.</title>
        <authorList>
            <person name="Zhang G."/>
            <person name="Li C."/>
        </authorList>
    </citation>
    <scope>NUCLEOTIDE SEQUENCE [LARGE SCALE GENOMIC DNA]</scope>
    <source>
        <strain evidence="2">BGI_N308</strain>
    </source>
</reference>
<dbReference type="Gene3D" id="3.15.10.10">
    <property type="entry name" value="Bactericidal permeability-increasing protein, domain 1"/>
    <property type="match status" value="1"/>
</dbReference>
<dbReference type="PANTHER" id="PTHR46019">
    <property type="entry name" value="BPI FOLD-CONTAINING FAMILY B MEMBER 4-RELATED"/>
    <property type="match status" value="1"/>
</dbReference>
<dbReference type="InterPro" id="IPR001124">
    <property type="entry name" value="Lipid-bd_serum_glycop_C"/>
</dbReference>
<dbReference type="EMBL" id="KL205668">
    <property type="protein sequence ID" value="KFV72731.1"/>
    <property type="molecule type" value="Genomic_DNA"/>
</dbReference>
<dbReference type="GO" id="GO:0008289">
    <property type="term" value="F:lipid binding"/>
    <property type="evidence" value="ECO:0007669"/>
    <property type="project" value="InterPro"/>
</dbReference>
<dbReference type="SMART" id="SM00329">
    <property type="entry name" value="BPI2"/>
    <property type="match status" value="1"/>
</dbReference>
<dbReference type="PANTHER" id="PTHR46019:SF2">
    <property type="entry name" value="BPI FOLD-CONTAINING FAMILY B MEMBER 6"/>
    <property type="match status" value="1"/>
</dbReference>
<gene>
    <name evidence="2" type="ORF">N308_11953</name>
</gene>
<dbReference type="Gene3D" id="3.15.20.10">
    <property type="entry name" value="Bactericidal permeability-increasing protein, domain 2"/>
    <property type="match status" value="1"/>
</dbReference>
<dbReference type="Proteomes" id="UP000053584">
    <property type="component" value="Unassembled WGS sequence"/>
</dbReference>
<evidence type="ECO:0000313" key="3">
    <source>
        <dbReference type="Proteomes" id="UP000053584"/>
    </source>
</evidence>
<feature type="domain" description="Lipid-binding serum glycoprotein C-terminal" evidence="1">
    <location>
        <begin position="215"/>
        <end position="414"/>
    </location>
</feature>
<feature type="non-terminal residue" evidence="2">
    <location>
        <position position="414"/>
    </location>
</feature>
<dbReference type="AlphaFoldDB" id="A0A093GTM7"/>
<feature type="non-terminal residue" evidence="2">
    <location>
        <position position="1"/>
    </location>
</feature>
<organism evidence="2 3">
    <name type="scientific">Struthio camelus australis</name>
    <dbReference type="NCBI Taxonomy" id="441894"/>
    <lineage>
        <taxon>Eukaryota</taxon>
        <taxon>Metazoa</taxon>
        <taxon>Chordata</taxon>
        <taxon>Craniata</taxon>
        <taxon>Vertebrata</taxon>
        <taxon>Euteleostomi</taxon>
        <taxon>Archelosauria</taxon>
        <taxon>Archosauria</taxon>
        <taxon>Dinosauria</taxon>
        <taxon>Saurischia</taxon>
        <taxon>Theropoda</taxon>
        <taxon>Coelurosauria</taxon>
        <taxon>Aves</taxon>
        <taxon>Palaeognathae</taxon>
        <taxon>Struthioniformes</taxon>
        <taxon>Struthionidae</taxon>
        <taxon>Struthio</taxon>
    </lineage>
</organism>
<evidence type="ECO:0000313" key="2">
    <source>
        <dbReference type="EMBL" id="KFV72731.1"/>
    </source>
</evidence>
<dbReference type="Pfam" id="PF01273">
    <property type="entry name" value="LBP_BPI_CETP"/>
    <property type="match status" value="1"/>
</dbReference>
<sequence>AVSTALTENDVLRKMAEEATKKKPNSKLIKGISGVKVKDIHPPVITLTLSPGTGLFMAVLVQMTIAGKSFLGGNLEIKVAANLTANNRLSQTALGIPKFSSENCHVSLISVKTNLPSSVLPKVLNKFLDSTLQKVLPGLLCPAVDAVLGLVNAKLTTMTSEISLGTAGTLRYALLNPPTTSETFIQLDLKTILHQKEGDELDLPTDQPPLTSLPPKKEAATQLILSANFLSTELRIMQASFSLDIRDNMVDRAAGPGYPSVTLCFASPQISRALPPSQPLVIELREAKPPLVTITPEASFAHFFSTAEFLVSPLDSAPESLFILDVHSDLKARFAVRGEKLCISLALDSLSKMALASSSIGTFDELPLKGILANVIHVAYVPSINEALQGGIPLPNLLGIKYRQAEISKSEVRT</sequence>
<protein>
    <submittedName>
        <fullName evidence="2">BPI fold-containing family B member 6</fullName>
    </submittedName>
</protein>
<proteinExistence type="predicted"/>
<dbReference type="STRING" id="441894.ENSSCUP00000003000"/>
<dbReference type="InterPro" id="IPR051660">
    <property type="entry name" value="BPI_fold-BPI/LBP"/>
</dbReference>
<evidence type="ECO:0000259" key="1">
    <source>
        <dbReference type="SMART" id="SM00329"/>
    </source>
</evidence>
<dbReference type="SUPFAM" id="SSF55394">
    <property type="entry name" value="Bactericidal permeability-increasing protein, BPI"/>
    <property type="match status" value="2"/>
</dbReference>
<accession>A0A093GTM7</accession>
<keyword evidence="3" id="KW-1185">Reference proteome</keyword>
<dbReference type="InterPro" id="IPR017943">
    <property type="entry name" value="Bactericidal_perm-incr_a/b_dom"/>
</dbReference>
<dbReference type="InterPro" id="IPR017942">
    <property type="entry name" value="Lipid-bd_serum_glycop_N"/>
</dbReference>